<evidence type="ECO:0000256" key="2">
    <source>
        <dbReference type="ARBA" id="ARBA00006275"/>
    </source>
</evidence>
<dbReference type="Proteomes" id="UP000248536">
    <property type="component" value="Chromosome"/>
</dbReference>
<name>A0A2Z4LV19_9FLAO</name>
<dbReference type="KEGG" id="spon:HME9304_02571"/>
<keyword evidence="5" id="KW-0998">Cell outer membrane</keyword>
<gene>
    <name evidence="8" type="ORF">HME9304_02571</name>
</gene>
<dbReference type="Pfam" id="PF07980">
    <property type="entry name" value="SusD_RagB"/>
    <property type="match status" value="1"/>
</dbReference>
<dbReference type="InterPro" id="IPR033985">
    <property type="entry name" value="SusD-like_N"/>
</dbReference>
<evidence type="ECO:0000313" key="9">
    <source>
        <dbReference type="Proteomes" id="UP000248536"/>
    </source>
</evidence>
<feature type="domain" description="SusD-like N-terminal" evidence="7">
    <location>
        <begin position="21"/>
        <end position="225"/>
    </location>
</feature>
<organism evidence="8 9">
    <name type="scientific">Flagellimonas maritima</name>
    <dbReference type="NCBI Taxonomy" id="1383885"/>
    <lineage>
        <taxon>Bacteria</taxon>
        <taxon>Pseudomonadati</taxon>
        <taxon>Bacteroidota</taxon>
        <taxon>Flavobacteriia</taxon>
        <taxon>Flavobacteriales</taxon>
        <taxon>Flavobacteriaceae</taxon>
        <taxon>Flagellimonas</taxon>
    </lineage>
</organism>
<protein>
    <recommendedName>
        <fullName evidence="10">RagB/SusD family nutrient uptake outer membrane protein</fullName>
    </recommendedName>
</protein>
<evidence type="ECO:0000256" key="5">
    <source>
        <dbReference type="ARBA" id="ARBA00023237"/>
    </source>
</evidence>
<dbReference type="GO" id="GO:0009279">
    <property type="term" value="C:cell outer membrane"/>
    <property type="evidence" value="ECO:0007669"/>
    <property type="project" value="UniProtKB-SubCell"/>
</dbReference>
<evidence type="ECO:0000259" key="6">
    <source>
        <dbReference type="Pfam" id="PF07980"/>
    </source>
</evidence>
<dbReference type="RefSeq" id="WP_112378929.1">
    <property type="nucleotide sequence ID" value="NZ_CP030104.1"/>
</dbReference>
<dbReference type="CDD" id="cd08977">
    <property type="entry name" value="SusD"/>
    <property type="match status" value="1"/>
</dbReference>
<accession>A0A2Z4LV19</accession>
<keyword evidence="4" id="KW-0472">Membrane</keyword>
<dbReference type="SUPFAM" id="SSF48452">
    <property type="entry name" value="TPR-like"/>
    <property type="match status" value="1"/>
</dbReference>
<dbReference type="Pfam" id="PF14322">
    <property type="entry name" value="SusD-like_3"/>
    <property type="match status" value="1"/>
</dbReference>
<evidence type="ECO:0000256" key="3">
    <source>
        <dbReference type="ARBA" id="ARBA00022729"/>
    </source>
</evidence>
<dbReference type="Gene3D" id="2.20.20.130">
    <property type="match status" value="1"/>
</dbReference>
<dbReference type="InterPro" id="IPR012944">
    <property type="entry name" value="SusD_RagB_dom"/>
</dbReference>
<dbReference type="AlphaFoldDB" id="A0A2Z4LV19"/>
<feature type="domain" description="RagB/SusD" evidence="6">
    <location>
        <begin position="323"/>
        <end position="410"/>
    </location>
</feature>
<keyword evidence="9" id="KW-1185">Reference proteome</keyword>
<evidence type="ECO:0000256" key="4">
    <source>
        <dbReference type="ARBA" id="ARBA00023136"/>
    </source>
</evidence>
<keyword evidence="3" id="KW-0732">Signal</keyword>
<dbReference type="EMBL" id="CP030104">
    <property type="protein sequence ID" value="AWX45550.1"/>
    <property type="molecule type" value="Genomic_DNA"/>
</dbReference>
<evidence type="ECO:0000259" key="7">
    <source>
        <dbReference type="Pfam" id="PF14322"/>
    </source>
</evidence>
<evidence type="ECO:0008006" key="10">
    <source>
        <dbReference type="Google" id="ProtNLM"/>
    </source>
</evidence>
<dbReference type="Gene3D" id="1.25.40.900">
    <property type="match status" value="1"/>
</dbReference>
<evidence type="ECO:0000313" key="8">
    <source>
        <dbReference type="EMBL" id="AWX45550.1"/>
    </source>
</evidence>
<sequence>MKKTISLFLAIILMVSCDVLEPEPQQSLDSDGVLVDAASVEGTLLGAYSLMQDADYYGAEYILNFDLIADNAIMEGFFDSQLEFDNQAVPTTNLWIGNFWPDAYIIINSANLIITTVNDIDDANLDVDAVLSEAYAIRALAYFDLLRVFGEHYDTTSIYGLPLLLEPIPNNDFNEIPDLARSTVAETYGQILSDLDNAINIGAGGTDSGRMNYYAALSLRARVKLYQKDYDGAFTDANEVITDGPYELVENVSDVYATTDATTESIFEVEFNDQDESSLFTFTLFRNEYNVDPDLLESFEENDQRANIFAFSSVNESNKYPDPINSDNAKVFRLPELYLIRSEAAVFDSNDPNAGTEDLNVVRNRAGLPDTGPFADTDEYVDALQYERRAELNFEGHRFFDLVRLGQAEEVLGIESFRRVLPIPRDELQVSDNLAQNPGYDSE</sequence>
<comment type="subcellular location">
    <subcellularLocation>
        <location evidence="1">Cell outer membrane</location>
    </subcellularLocation>
</comment>
<dbReference type="Gene3D" id="1.25.40.390">
    <property type="match status" value="1"/>
</dbReference>
<dbReference type="PROSITE" id="PS51257">
    <property type="entry name" value="PROKAR_LIPOPROTEIN"/>
    <property type="match status" value="1"/>
</dbReference>
<dbReference type="OrthoDB" id="630434at2"/>
<comment type="similarity">
    <text evidence="2">Belongs to the SusD family.</text>
</comment>
<evidence type="ECO:0000256" key="1">
    <source>
        <dbReference type="ARBA" id="ARBA00004442"/>
    </source>
</evidence>
<dbReference type="InterPro" id="IPR011990">
    <property type="entry name" value="TPR-like_helical_dom_sf"/>
</dbReference>
<reference evidence="8 9" key="1">
    <citation type="submission" date="2018-06" db="EMBL/GenBank/DDBJ databases">
        <title>Spongiibacterium sp. HME9304 Genome sequencing and assembly.</title>
        <authorList>
            <person name="Kang H."/>
            <person name="Kim H."/>
            <person name="Joh K."/>
        </authorList>
    </citation>
    <scope>NUCLEOTIDE SEQUENCE [LARGE SCALE GENOMIC DNA]</scope>
    <source>
        <strain evidence="8 9">HME9304</strain>
    </source>
</reference>
<proteinExistence type="inferred from homology"/>